<name>A0A6M1SQL2_9HYPH</name>
<gene>
    <name evidence="1" type="ORF">G5575_15865</name>
</gene>
<comment type="caution">
    <text evidence="1">The sequence shown here is derived from an EMBL/GenBank/DDBJ whole genome shotgun (WGS) entry which is preliminary data.</text>
</comment>
<dbReference type="Proteomes" id="UP000474802">
    <property type="component" value="Unassembled WGS sequence"/>
</dbReference>
<dbReference type="AlphaFoldDB" id="A0A6M1SQL2"/>
<dbReference type="EMBL" id="JAALFG010000004">
    <property type="protein sequence ID" value="NGP18934.1"/>
    <property type="molecule type" value="Genomic_DNA"/>
</dbReference>
<evidence type="ECO:0000313" key="2">
    <source>
        <dbReference type="Proteomes" id="UP000474802"/>
    </source>
</evidence>
<sequence length="90" mass="10332">MMRAAALQPKYHFQMDREVMKVVSVKFHRGLLRVGVSYATDQGLIADDQAEMAVIGQPTAEVGKLGLYLKCRVQPISWLPQLVLRRRRFF</sequence>
<organism evidence="1 2">
    <name type="scientific">Devosia aurantiaca</name>
    <dbReference type="NCBI Taxonomy" id="2714858"/>
    <lineage>
        <taxon>Bacteria</taxon>
        <taxon>Pseudomonadati</taxon>
        <taxon>Pseudomonadota</taxon>
        <taxon>Alphaproteobacteria</taxon>
        <taxon>Hyphomicrobiales</taxon>
        <taxon>Devosiaceae</taxon>
        <taxon>Devosia</taxon>
    </lineage>
</organism>
<protein>
    <submittedName>
        <fullName evidence="1">Uncharacterized protein</fullName>
    </submittedName>
</protein>
<dbReference type="RefSeq" id="WP_164535195.1">
    <property type="nucleotide sequence ID" value="NZ_JAALFG010000004.1"/>
</dbReference>
<evidence type="ECO:0000313" key="1">
    <source>
        <dbReference type="EMBL" id="NGP18934.1"/>
    </source>
</evidence>
<keyword evidence="2" id="KW-1185">Reference proteome</keyword>
<proteinExistence type="predicted"/>
<accession>A0A6M1SQL2</accession>
<reference evidence="1 2" key="1">
    <citation type="submission" date="2020-02" db="EMBL/GenBank/DDBJ databases">
        <authorList>
            <person name="Khan S.A."/>
            <person name="Jeon C.O."/>
            <person name="Chun B.H."/>
        </authorList>
    </citation>
    <scope>NUCLEOTIDE SEQUENCE [LARGE SCALE GENOMIC DNA]</scope>
    <source>
        <strain evidence="1 2">H239</strain>
    </source>
</reference>
<reference evidence="1 2" key="2">
    <citation type="submission" date="2020-03" db="EMBL/GenBank/DDBJ databases">
        <title>Devosia chinhatensis sp. nov., isolated from a hexachlorocyclohexane (HCH) dump site in India.</title>
        <authorList>
            <person name="Kumar M."/>
            <person name="Lal R."/>
        </authorList>
    </citation>
    <scope>NUCLEOTIDE SEQUENCE [LARGE SCALE GENOMIC DNA]</scope>
    <source>
        <strain evidence="1 2">H239</strain>
    </source>
</reference>